<gene>
    <name evidence="2" type="ORF">Mal33_49080</name>
</gene>
<dbReference type="Gene3D" id="1.10.10.10">
    <property type="entry name" value="Winged helix-like DNA-binding domain superfamily/Winged helix DNA-binding domain"/>
    <property type="match status" value="1"/>
</dbReference>
<dbReference type="Proteomes" id="UP000316770">
    <property type="component" value="Chromosome"/>
</dbReference>
<dbReference type="InterPro" id="IPR013324">
    <property type="entry name" value="RNA_pol_sigma_r3/r4-like"/>
</dbReference>
<dbReference type="InterPro" id="IPR014284">
    <property type="entry name" value="RNA_pol_sigma-70_dom"/>
</dbReference>
<dbReference type="AlphaFoldDB" id="A0A518J0L6"/>
<organism evidence="2 3">
    <name type="scientific">Rosistilla oblonga</name>
    <dbReference type="NCBI Taxonomy" id="2527990"/>
    <lineage>
        <taxon>Bacteria</taxon>
        <taxon>Pseudomonadati</taxon>
        <taxon>Planctomycetota</taxon>
        <taxon>Planctomycetia</taxon>
        <taxon>Pirellulales</taxon>
        <taxon>Pirellulaceae</taxon>
        <taxon>Rosistilla</taxon>
    </lineage>
</organism>
<proteinExistence type="predicted"/>
<feature type="domain" description="RNA polymerase sigma factor 70 region 4 type 2" evidence="1">
    <location>
        <begin position="169"/>
        <end position="215"/>
    </location>
</feature>
<dbReference type="GO" id="GO:0006352">
    <property type="term" value="P:DNA-templated transcription initiation"/>
    <property type="evidence" value="ECO:0007669"/>
    <property type="project" value="InterPro"/>
</dbReference>
<dbReference type="Pfam" id="PF08281">
    <property type="entry name" value="Sigma70_r4_2"/>
    <property type="match status" value="1"/>
</dbReference>
<evidence type="ECO:0000313" key="3">
    <source>
        <dbReference type="Proteomes" id="UP000316770"/>
    </source>
</evidence>
<dbReference type="CDD" id="cd06171">
    <property type="entry name" value="Sigma70_r4"/>
    <property type="match status" value="1"/>
</dbReference>
<accession>A0A518J0L6</accession>
<dbReference type="SUPFAM" id="SSF88659">
    <property type="entry name" value="Sigma3 and sigma4 domains of RNA polymerase sigma factors"/>
    <property type="match status" value="1"/>
</dbReference>
<dbReference type="InterPro" id="IPR013249">
    <property type="entry name" value="RNA_pol_sigma70_r4_t2"/>
</dbReference>
<dbReference type="GO" id="GO:0003677">
    <property type="term" value="F:DNA binding"/>
    <property type="evidence" value="ECO:0007669"/>
    <property type="project" value="InterPro"/>
</dbReference>
<dbReference type="InterPro" id="IPR036388">
    <property type="entry name" value="WH-like_DNA-bd_sf"/>
</dbReference>
<keyword evidence="3" id="KW-1185">Reference proteome</keyword>
<dbReference type="GO" id="GO:0016987">
    <property type="term" value="F:sigma factor activity"/>
    <property type="evidence" value="ECO:0007669"/>
    <property type="project" value="InterPro"/>
</dbReference>
<reference evidence="2 3" key="1">
    <citation type="submission" date="2019-02" db="EMBL/GenBank/DDBJ databases">
        <title>Deep-cultivation of Planctomycetes and their phenomic and genomic characterization uncovers novel biology.</title>
        <authorList>
            <person name="Wiegand S."/>
            <person name="Jogler M."/>
            <person name="Boedeker C."/>
            <person name="Pinto D."/>
            <person name="Vollmers J."/>
            <person name="Rivas-Marin E."/>
            <person name="Kohn T."/>
            <person name="Peeters S.H."/>
            <person name="Heuer A."/>
            <person name="Rast P."/>
            <person name="Oberbeckmann S."/>
            <person name="Bunk B."/>
            <person name="Jeske O."/>
            <person name="Meyerdierks A."/>
            <person name="Storesund J.E."/>
            <person name="Kallscheuer N."/>
            <person name="Luecker S."/>
            <person name="Lage O.M."/>
            <person name="Pohl T."/>
            <person name="Merkel B.J."/>
            <person name="Hornburger P."/>
            <person name="Mueller R.-W."/>
            <person name="Bruemmer F."/>
            <person name="Labrenz M."/>
            <person name="Spormann A.M."/>
            <person name="Op den Camp H."/>
            <person name="Overmann J."/>
            <person name="Amann R."/>
            <person name="Jetten M.S.M."/>
            <person name="Mascher T."/>
            <person name="Medema M.H."/>
            <person name="Devos D.P."/>
            <person name="Kaster A.-K."/>
            <person name="Ovreas L."/>
            <person name="Rohde M."/>
            <person name="Galperin M.Y."/>
            <person name="Jogler C."/>
        </authorList>
    </citation>
    <scope>NUCLEOTIDE SEQUENCE [LARGE SCALE GENOMIC DNA]</scope>
    <source>
        <strain evidence="2 3">Mal33</strain>
    </source>
</reference>
<dbReference type="NCBIfam" id="TIGR02937">
    <property type="entry name" value="sigma70-ECF"/>
    <property type="match status" value="1"/>
</dbReference>
<evidence type="ECO:0000313" key="2">
    <source>
        <dbReference type="EMBL" id="QDV58883.1"/>
    </source>
</evidence>
<sequence>MISIQHDLKSAACLQDHDRSSFSSTIKPAMDHEQTTLDVQRYLDELGNLDGSAPAEPIIRALIDRSVGRLQMLCEALLVRSYPRLMQPPLNLQSEEMLSAVVDRLIKAMQQVRPATVRQFFGLANQHMRWELNDLARRLDKHPADRELNAGLAMAPEPSASQLTPNAVRMLDAIDNLPDDEREVFGLVRIQGMTHTEAADLLDVSPKTIQRRLNRCMILLTASLGDLNPDTPPATEVGPAGD</sequence>
<name>A0A518J0L6_9BACT</name>
<protein>
    <submittedName>
        <fullName evidence="2">RNA polymerase sigma factor</fullName>
    </submittedName>
</protein>
<dbReference type="EMBL" id="CP036318">
    <property type="protein sequence ID" value="QDV58883.1"/>
    <property type="molecule type" value="Genomic_DNA"/>
</dbReference>
<evidence type="ECO:0000259" key="1">
    <source>
        <dbReference type="Pfam" id="PF08281"/>
    </source>
</evidence>